<dbReference type="CDD" id="cd20069">
    <property type="entry name" value="5TM_Oxa1-like"/>
    <property type="match status" value="1"/>
</dbReference>
<dbReference type="Proteomes" id="UP000285326">
    <property type="component" value="Unassembled WGS sequence"/>
</dbReference>
<evidence type="ECO:0000256" key="6">
    <source>
        <dbReference type="ARBA" id="ARBA00022989"/>
    </source>
</evidence>
<keyword evidence="3 9" id="KW-0812">Transmembrane</keyword>
<feature type="coiled-coil region" evidence="10">
    <location>
        <begin position="460"/>
        <end position="502"/>
    </location>
</feature>
<keyword evidence="8 11" id="KW-0472">Membrane</keyword>
<name>A0A420IFU7_9PEZI</name>
<dbReference type="PANTHER" id="PTHR12428:SF66">
    <property type="entry name" value="MITOCHONDRIAL INNER MEMBRANE PROTEIN OXA1L"/>
    <property type="match status" value="1"/>
</dbReference>
<comment type="subcellular location">
    <subcellularLocation>
        <location evidence="9">Membrane</location>
        <topology evidence="9">Multi-pass membrane protein</topology>
    </subcellularLocation>
    <subcellularLocation>
        <location evidence="1">Mitochondrion inner membrane</location>
        <topology evidence="1">Multi-pass membrane protein</topology>
    </subcellularLocation>
</comment>
<evidence type="ECO:0000256" key="3">
    <source>
        <dbReference type="ARBA" id="ARBA00022692"/>
    </source>
</evidence>
<reference evidence="13 14" key="1">
    <citation type="journal article" date="2018" name="BMC Genomics">
        <title>Comparative genome analyses reveal sequence features reflecting distinct modes of host-adaptation between dicot and monocot powdery mildew.</title>
        <authorList>
            <person name="Wu Y."/>
            <person name="Ma X."/>
            <person name="Pan Z."/>
            <person name="Kale S.D."/>
            <person name="Song Y."/>
            <person name="King H."/>
            <person name="Zhang Q."/>
            <person name="Presley C."/>
            <person name="Deng X."/>
            <person name="Wei C.I."/>
            <person name="Xiao S."/>
        </authorList>
    </citation>
    <scope>NUCLEOTIDE SEQUENCE [LARGE SCALE GENOMIC DNA]</scope>
    <source>
        <strain evidence="13">UMSG1</strain>
    </source>
</reference>
<keyword evidence="6 11" id="KW-1133">Transmembrane helix</keyword>
<dbReference type="Pfam" id="PF02096">
    <property type="entry name" value="60KD_IMP"/>
    <property type="match status" value="1"/>
</dbReference>
<evidence type="ECO:0000256" key="10">
    <source>
        <dbReference type="SAM" id="Coils"/>
    </source>
</evidence>
<dbReference type="GO" id="GO:0005743">
    <property type="term" value="C:mitochondrial inner membrane"/>
    <property type="evidence" value="ECO:0007669"/>
    <property type="project" value="UniProtKB-SubCell"/>
</dbReference>
<evidence type="ECO:0000256" key="8">
    <source>
        <dbReference type="ARBA" id="ARBA00023136"/>
    </source>
</evidence>
<comment type="caution">
    <text evidence="13">The sequence shown here is derived from an EMBL/GenBank/DDBJ whole genome shotgun (WGS) entry which is preliminary data.</text>
</comment>
<feature type="transmembrane region" description="Helical" evidence="11">
    <location>
        <begin position="314"/>
        <end position="333"/>
    </location>
</feature>
<evidence type="ECO:0000256" key="2">
    <source>
        <dbReference type="ARBA" id="ARBA00009877"/>
    </source>
</evidence>
<evidence type="ECO:0000256" key="1">
    <source>
        <dbReference type="ARBA" id="ARBA00004448"/>
    </source>
</evidence>
<evidence type="ECO:0000313" key="13">
    <source>
        <dbReference type="EMBL" id="RKF73438.1"/>
    </source>
</evidence>
<protein>
    <submittedName>
        <fullName evidence="13">Mitochondrial inner membrane protein OXA1</fullName>
    </submittedName>
</protein>
<organism evidence="13 14">
    <name type="scientific">Golovinomyces cichoracearum</name>
    <dbReference type="NCBI Taxonomy" id="62708"/>
    <lineage>
        <taxon>Eukaryota</taxon>
        <taxon>Fungi</taxon>
        <taxon>Dikarya</taxon>
        <taxon>Ascomycota</taxon>
        <taxon>Pezizomycotina</taxon>
        <taxon>Leotiomycetes</taxon>
        <taxon>Erysiphales</taxon>
        <taxon>Erysiphaceae</taxon>
        <taxon>Golovinomyces</taxon>
    </lineage>
</organism>
<feature type="transmembrane region" description="Helical" evidence="11">
    <location>
        <begin position="163"/>
        <end position="183"/>
    </location>
</feature>
<sequence length="508" mass="56605">MMSSSGLYRSSLIFHFSRRRLQLGSIKHFSSVRHSAVRCKTESIFSSAFDHISRSKSKSFRIFQNRALPGIGDLRFASTTSTTPSTSNSALGASVVEGQDDISALPLSVINLDEDVSASVEDLLNAPEKIGYLKSIGLDWGWGPTSIMEYVLEHIHVYTGAPWWVSITLTAILVRVILFRPYVASAENATRMAIVNPISKPVIDKMMAAQRAKDQAAFFQYKQEQSLIYKRAGINPWKSGIPFIQMILGFGTFRLLNGMAKLPVPGLETGGTLWFTNLTIPDPYFILPLATSATLHWVMRKGGETGIQTMNPKMLVVMTWGLPLISVIFTSWLPAGVQLTFFVSGILSLSQASLLRQPWLRSYFEMTPLPTSNTAKSSDVASSIKTSSRIVENRVLTQAELAQRFQPPDPEIPGQSSGSASIDPTLKAKLREVFAGALSDIKGTVKEVAETGRNFAGQSKEEVKGRLAKAEIRQRELYEKKKREEEIQARFEEQRLRNLERKKRKRLQ</sequence>
<gene>
    <name evidence="13" type="ORF">GcM1_244106</name>
</gene>
<dbReference type="GO" id="GO:0032977">
    <property type="term" value="F:membrane insertase activity"/>
    <property type="evidence" value="ECO:0007669"/>
    <property type="project" value="InterPro"/>
</dbReference>
<evidence type="ECO:0000313" key="14">
    <source>
        <dbReference type="Proteomes" id="UP000285326"/>
    </source>
</evidence>
<keyword evidence="7" id="KW-0496">Mitochondrion</keyword>
<evidence type="ECO:0000256" key="11">
    <source>
        <dbReference type="SAM" id="Phobius"/>
    </source>
</evidence>
<evidence type="ECO:0000259" key="12">
    <source>
        <dbReference type="Pfam" id="PF02096"/>
    </source>
</evidence>
<accession>A0A420IFU7</accession>
<keyword evidence="5" id="KW-0809">Transit peptide</keyword>
<evidence type="ECO:0000256" key="7">
    <source>
        <dbReference type="ARBA" id="ARBA00023128"/>
    </source>
</evidence>
<keyword evidence="4" id="KW-0999">Mitochondrion inner membrane</keyword>
<evidence type="ECO:0000256" key="4">
    <source>
        <dbReference type="ARBA" id="ARBA00022792"/>
    </source>
</evidence>
<keyword evidence="10" id="KW-0175">Coiled coil</keyword>
<evidence type="ECO:0000256" key="5">
    <source>
        <dbReference type="ARBA" id="ARBA00022946"/>
    </source>
</evidence>
<evidence type="ECO:0000256" key="9">
    <source>
        <dbReference type="RuleBase" id="RU003945"/>
    </source>
</evidence>
<dbReference type="GO" id="GO:0032979">
    <property type="term" value="P:protein insertion into mitochondrial inner membrane from matrix"/>
    <property type="evidence" value="ECO:0007669"/>
    <property type="project" value="TreeGrafter"/>
</dbReference>
<dbReference type="PANTHER" id="PTHR12428">
    <property type="entry name" value="OXA1"/>
    <property type="match status" value="1"/>
</dbReference>
<comment type="similarity">
    <text evidence="2 9">Belongs to the OXA1/ALB3/YidC family.</text>
</comment>
<dbReference type="InterPro" id="IPR028055">
    <property type="entry name" value="YidC/Oxa/ALB_C"/>
</dbReference>
<feature type="domain" description="Membrane insertase YidC/Oxa/ALB C-terminal" evidence="12">
    <location>
        <begin position="163"/>
        <end position="355"/>
    </location>
</feature>
<dbReference type="EMBL" id="MCBS01024436">
    <property type="protein sequence ID" value="RKF73438.1"/>
    <property type="molecule type" value="Genomic_DNA"/>
</dbReference>
<dbReference type="InterPro" id="IPR001708">
    <property type="entry name" value="YidC/ALB3/OXA1/COX18"/>
</dbReference>
<dbReference type="AlphaFoldDB" id="A0A420IFU7"/>
<proteinExistence type="inferred from homology"/>